<evidence type="ECO:0000313" key="2">
    <source>
        <dbReference type="EMBL" id="MBP1082024.1"/>
    </source>
</evidence>
<keyword evidence="2" id="KW-0645">Protease</keyword>
<reference evidence="2 3" key="1">
    <citation type="submission" date="2021-01" db="EMBL/GenBank/DDBJ databases">
        <title>Genomic Encyclopedia of Type Strains, Phase IV (KMG-IV): sequencing the most valuable type-strain genomes for metagenomic binning, comparative biology and taxonomic classification.</title>
        <authorList>
            <person name="Goeker M."/>
        </authorList>
    </citation>
    <scope>NUCLEOTIDE SEQUENCE [LARGE SCALE GENOMIC DNA]</scope>
    <source>
        <strain evidence="2 3">DSM 103394</strain>
    </source>
</reference>
<keyword evidence="3" id="KW-1185">Reference proteome</keyword>
<protein>
    <submittedName>
        <fullName evidence="2">Membrane protein implicated in regulation of membrane protease activity</fullName>
    </submittedName>
</protein>
<name>A0ABS4CWT4_9BACI</name>
<evidence type="ECO:0000256" key="1">
    <source>
        <dbReference type="SAM" id="Phobius"/>
    </source>
</evidence>
<organism evidence="2 3">
    <name type="scientific">Bacillus capparidis</name>
    <dbReference type="NCBI Taxonomy" id="1840411"/>
    <lineage>
        <taxon>Bacteria</taxon>
        <taxon>Bacillati</taxon>
        <taxon>Bacillota</taxon>
        <taxon>Bacilli</taxon>
        <taxon>Bacillales</taxon>
        <taxon>Bacillaceae</taxon>
        <taxon>Bacillus</taxon>
    </lineage>
</organism>
<evidence type="ECO:0000313" key="3">
    <source>
        <dbReference type="Proteomes" id="UP000674416"/>
    </source>
</evidence>
<keyword evidence="2" id="KW-0378">Hydrolase</keyword>
<comment type="caution">
    <text evidence="2">The sequence shown here is derived from an EMBL/GenBank/DDBJ whole genome shotgun (WGS) entry which is preliminary data.</text>
</comment>
<proteinExistence type="predicted"/>
<feature type="transmembrane region" description="Helical" evidence="1">
    <location>
        <begin position="6"/>
        <end position="38"/>
    </location>
</feature>
<keyword evidence="1" id="KW-1133">Transmembrane helix</keyword>
<gene>
    <name evidence="2" type="ORF">JOC74_002517</name>
</gene>
<dbReference type="GO" id="GO:0006508">
    <property type="term" value="P:proteolysis"/>
    <property type="evidence" value="ECO:0007669"/>
    <property type="project" value="UniProtKB-KW"/>
</dbReference>
<sequence length="48" mass="5251">MKAIVHIWIFISAFLLVAGFLLSSVFLSLLALGAAIVVHSIYKKSNFT</sequence>
<dbReference type="GO" id="GO:0008233">
    <property type="term" value="F:peptidase activity"/>
    <property type="evidence" value="ECO:0007669"/>
    <property type="project" value="UniProtKB-KW"/>
</dbReference>
<keyword evidence="1" id="KW-0472">Membrane</keyword>
<dbReference type="RefSeq" id="WP_158320317.1">
    <property type="nucleotide sequence ID" value="NZ_JAFDST010000002.1"/>
</dbReference>
<dbReference type="Proteomes" id="UP000674416">
    <property type="component" value="Unassembled WGS sequence"/>
</dbReference>
<keyword evidence="1" id="KW-0812">Transmembrane</keyword>
<accession>A0ABS4CWT4</accession>
<dbReference type="EMBL" id="JAFDST010000002">
    <property type="protein sequence ID" value="MBP1082024.1"/>
    <property type="molecule type" value="Genomic_DNA"/>
</dbReference>